<reference evidence="1 2" key="1">
    <citation type="journal article" date="2013" name="Genome Announc.">
        <title>Draft Genome Sequence of Helicobacter fennelliae Strain MRY12-0050, Isolated from a Bacteremia Patient.</title>
        <authorList>
            <person name="Rimbara E."/>
            <person name="Matsui M."/>
            <person name="Mori S."/>
            <person name="Suzuki S."/>
            <person name="Suzuki M."/>
            <person name="Kim H."/>
            <person name="Sekizuka T."/>
            <person name="Kuroda M."/>
            <person name="Shibayama K."/>
        </authorList>
    </citation>
    <scope>NUCLEOTIDE SEQUENCE [LARGE SCALE GENOMIC DNA]</scope>
    <source>
        <strain evidence="1 2">MRY12-0050</strain>
    </source>
</reference>
<evidence type="ECO:0000313" key="1">
    <source>
        <dbReference type="EMBL" id="GAD19288.1"/>
    </source>
</evidence>
<sequence>MNSTHHYQKSFKFRVNFYALESCIDSLLLSAKTQHKDSLYAMLWELGSNILEMAYVRQTKMAIH</sequence>
<protein>
    <submittedName>
        <fullName evidence="1">Uncharacterized protein</fullName>
    </submittedName>
</protein>
<comment type="caution">
    <text evidence="1">The sequence shown here is derived from an EMBL/GenBank/DDBJ whole genome shotgun (WGS) entry which is preliminary data.</text>
</comment>
<name>T1DW45_9HELI</name>
<proteinExistence type="predicted"/>
<dbReference type="STRING" id="1325130.HFN_0419"/>
<dbReference type="AlphaFoldDB" id="T1DW45"/>
<gene>
    <name evidence="1" type="ORF">HFN_0419</name>
</gene>
<accession>T1DW45</accession>
<keyword evidence="2" id="KW-1185">Reference proteome</keyword>
<evidence type="ECO:0000313" key="2">
    <source>
        <dbReference type="Proteomes" id="UP000018143"/>
    </source>
</evidence>
<organism evidence="1 2">
    <name type="scientific">Helicobacter fennelliae MRY12-0050</name>
    <dbReference type="NCBI Taxonomy" id="1325130"/>
    <lineage>
        <taxon>Bacteria</taxon>
        <taxon>Pseudomonadati</taxon>
        <taxon>Campylobacterota</taxon>
        <taxon>Epsilonproteobacteria</taxon>
        <taxon>Campylobacterales</taxon>
        <taxon>Helicobacteraceae</taxon>
        <taxon>Helicobacter</taxon>
    </lineage>
</organism>
<dbReference type="EMBL" id="BASD01000018">
    <property type="protein sequence ID" value="GAD19288.1"/>
    <property type="molecule type" value="Genomic_DNA"/>
</dbReference>
<dbReference type="Proteomes" id="UP000018143">
    <property type="component" value="Unassembled WGS sequence"/>
</dbReference>